<evidence type="ECO:0000313" key="3">
    <source>
        <dbReference type="Proteomes" id="UP000295292"/>
    </source>
</evidence>
<dbReference type="AlphaFoldDB" id="A0A4R6WR12"/>
<evidence type="ECO:0000313" key="2">
    <source>
        <dbReference type="EMBL" id="TDQ79066.1"/>
    </source>
</evidence>
<feature type="signal peptide" evidence="1">
    <location>
        <begin position="1"/>
        <end position="23"/>
    </location>
</feature>
<evidence type="ECO:0000256" key="1">
    <source>
        <dbReference type="SAM" id="SignalP"/>
    </source>
</evidence>
<dbReference type="RefSeq" id="WP_133582882.1">
    <property type="nucleotide sequence ID" value="NZ_SNYV01000011.1"/>
</dbReference>
<dbReference type="EMBL" id="SNYV01000011">
    <property type="protein sequence ID" value="TDQ79066.1"/>
    <property type="molecule type" value="Genomic_DNA"/>
</dbReference>
<name>A0A4R6WR12_9SPHI</name>
<dbReference type="Proteomes" id="UP000295292">
    <property type="component" value="Unassembled WGS sequence"/>
</dbReference>
<comment type="caution">
    <text evidence="2">The sequence shown here is derived from an EMBL/GenBank/DDBJ whole genome shotgun (WGS) entry which is preliminary data.</text>
</comment>
<keyword evidence="3" id="KW-1185">Reference proteome</keyword>
<proteinExistence type="predicted"/>
<sequence length="115" mass="13143">MKKYIVIVLTVVSLILSLQTSFAQEITAGEHTINNSIYKVALSSDNLRLLIELKNKPHIPDNKEIIDGLYSYVIDVYATNKKAWHELVLNALPKEKVDSLKQRKEKLSIYFTAKL</sequence>
<protein>
    <submittedName>
        <fullName evidence="2">Uncharacterized protein</fullName>
    </submittedName>
</protein>
<feature type="chain" id="PRO_5020677072" evidence="1">
    <location>
        <begin position="24"/>
        <end position="115"/>
    </location>
</feature>
<organism evidence="2 3">
    <name type="scientific">Sphingobacterium yanglingense</name>
    <dbReference type="NCBI Taxonomy" id="1437280"/>
    <lineage>
        <taxon>Bacteria</taxon>
        <taxon>Pseudomonadati</taxon>
        <taxon>Bacteroidota</taxon>
        <taxon>Sphingobacteriia</taxon>
        <taxon>Sphingobacteriales</taxon>
        <taxon>Sphingobacteriaceae</taxon>
        <taxon>Sphingobacterium</taxon>
    </lineage>
</organism>
<reference evidence="2 3" key="1">
    <citation type="submission" date="2019-03" db="EMBL/GenBank/DDBJ databases">
        <title>Genomic Encyclopedia of Archaeal and Bacterial Type Strains, Phase II (KMG-II): from individual species to whole genera.</title>
        <authorList>
            <person name="Goeker M."/>
        </authorList>
    </citation>
    <scope>NUCLEOTIDE SEQUENCE [LARGE SCALE GENOMIC DNA]</scope>
    <source>
        <strain evidence="2 3">DSM 28353</strain>
    </source>
</reference>
<keyword evidence="1" id="KW-0732">Signal</keyword>
<gene>
    <name evidence="2" type="ORF">CLV99_0498</name>
</gene>
<accession>A0A4R6WR12</accession>